<evidence type="ECO:0000256" key="5">
    <source>
        <dbReference type="ARBA" id="ARBA00022617"/>
    </source>
</evidence>
<dbReference type="EMBL" id="LBMM01008267">
    <property type="protein sequence ID" value="KMQ89015.1"/>
    <property type="molecule type" value="Genomic_DNA"/>
</dbReference>
<dbReference type="STRING" id="67767.A0A0J7KFB9"/>
<comment type="caution">
    <text evidence="15">The sequence shown here is derived from an EMBL/GenBank/DDBJ whole genome shotgun (WGS) entry which is preliminary data.</text>
</comment>
<dbReference type="GO" id="GO:0005789">
    <property type="term" value="C:endoplasmic reticulum membrane"/>
    <property type="evidence" value="ECO:0007669"/>
    <property type="project" value="UniProtKB-SubCell"/>
</dbReference>
<evidence type="ECO:0000313" key="15">
    <source>
        <dbReference type="EMBL" id="KMQ88979.1"/>
    </source>
</evidence>
<dbReference type="InterPro" id="IPR002401">
    <property type="entry name" value="Cyt_P450_E_grp-I"/>
</dbReference>
<dbReference type="PRINTS" id="PR00463">
    <property type="entry name" value="EP450I"/>
</dbReference>
<accession>A0A0J7KFB9</accession>
<comment type="cofactor">
    <cofactor evidence="1 13">
        <name>heme</name>
        <dbReference type="ChEBI" id="CHEBI:30413"/>
    </cofactor>
</comment>
<dbReference type="AlphaFoldDB" id="A0A0J7KFB9"/>
<keyword evidence="5 13" id="KW-0349">Heme</keyword>
<evidence type="ECO:0000256" key="13">
    <source>
        <dbReference type="PIRSR" id="PIRSR602401-1"/>
    </source>
</evidence>
<dbReference type="PANTHER" id="PTHR24292">
    <property type="entry name" value="CYTOCHROME P450"/>
    <property type="match status" value="1"/>
</dbReference>
<evidence type="ECO:0000313" key="17">
    <source>
        <dbReference type="Proteomes" id="UP000036403"/>
    </source>
</evidence>
<keyword evidence="11 14" id="KW-0503">Monooxygenase</keyword>
<keyword evidence="8" id="KW-0492">Microsome</keyword>
<proteinExistence type="inferred from homology"/>
<protein>
    <submittedName>
        <fullName evidence="15">Cytochrome p450 9e2</fullName>
    </submittedName>
</protein>
<evidence type="ECO:0000256" key="6">
    <source>
        <dbReference type="ARBA" id="ARBA00022723"/>
    </source>
</evidence>
<dbReference type="PROSITE" id="PS00086">
    <property type="entry name" value="CYTOCHROME_P450"/>
    <property type="match status" value="1"/>
</dbReference>
<dbReference type="GO" id="GO:0005506">
    <property type="term" value="F:iron ion binding"/>
    <property type="evidence" value="ECO:0007669"/>
    <property type="project" value="InterPro"/>
</dbReference>
<evidence type="ECO:0000256" key="8">
    <source>
        <dbReference type="ARBA" id="ARBA00022848"/>
    </source>
</evidence>
<evidence type="ECO:0000256" key="2">
    <source>
        <dbReference type="ARBA" id="ARBA00004174"/>
    </source>
</evidence>
<reference evidence="15 17" key="1">
    <citation type="submission" date="2015-04" db="EMBL/GenBank/DDBJ databases">
        <title>Lasius niger genome sequencing.</title>
        <authorList>
            <person name="Konorov E.A."/>
            <person name="Nikitin M.A."/>
            <person name="Kirill M.V."/>
            <person name="Chang P."/>
        </authorList>
    </citation>
    <scope>NUCLEOTIDE SEQUENCE [LARGE SCALE GENOMIC DNA]</scope>
    <source>
        <tissue evidence="15">Whole</tissue>
    </source>
</reference>
<name>A0A0J7KFB9_LASNI</name>
<dbReference type="InterPro" id="IPR050476">
    <property type="entry name" value="Insect_CytP450_Detox"/>
</dbReference>
<evidence type="ECO:0000256" key="3">
    <source>
        <dbReference type="ARBA" id="ARBA00004406"/>
    </source>
</evidence>
<dbReference type="SUPFAM" id="SSF48264">
    <property type="entry name" value="Cytochrome P450"/>
    <property type="match status" value="1"/>
</dbReference>
<evidence type="ECO:0000256" key="10">
    <source>
        <dbReference type="ARBA" id="ARBA00023004"/>
    </source>
</evidence>
<gene>
    <name evidence="16" type="ORF">RF55_11395</name>
    <name evidence="15" type="ORF">RF55_11453</name>
</gene>
<dbReference type="PANTHER" id="PTHR24292:SF54">
    <property type="entry name" value="CYP9F3-RELATED"/>
    <property type="match status" value="1"/>
</dbReference>
<dbReference type="Proteomes" id="UP000036403">
    <property type="component" value="Unassembled WGS sequence"/>
</dbReference>
<evidence type="ECO:0000313" key="16">
    <source>
        <dbReference type="EMBL" id="KMQ89015.1"/>
    </source>
</evidence>
<comment type="similarity">
    <text evidence="4 14">Belongs to the cytochrome P450 family.</text>
</comment>
<evidence type="ECO:0000256" key="14">
    <source>
        <dbReference type="RuleBase" id="RU000461"/>
    </source>
</evidence>
<dbReference type="InterPro" id="IPR017972">
    <property type="entry name" value="Cyt_P450_CS"/>
</dbReference>
<dbReference type="InterPro" id="IPR001128">
    <property type="entry name" value="Cyt_P450"/>
</dbReference>
<organism evidence="15 17">
    <name type="scientific">Lasius niger</name>
    <name type="common">Black garden ant</name>
    <dbReference type="NCBI Taxonomy" id="67767"/>
    <lineage>
        <taxon>Eukaryota</taxon>
        <taxon>Metazoa</taxon>
        <taxon>Ecdysozoa</taxon>
        <taxon>Arthropoda</taxon>
        <taxon>Hexapoda</taxon>
        <taxon>Insecta</taxon>
        <taxon>Pterygota</taxon>
        <taxon>Neoptera</taxon>
        <taxon>Endopterygota</taxon>
        <taxon>Hymenoptera</taxon>
        <taxon>Apocrita</taxon>
        <taxon>Aculeata</taxon>
        <taxon>Formicoidea</taxon>
        <taxon>Formicidae</taxon>
        <taxon>Formicinae</taxon>
        <taxon>Lasius</taxon>
        <taxon>Lasius</taxon>
    </lineage>
</organism>
<dbReference type="GO" id="GO:0016705">
    <property type="term" value="F:oxidoreductase activity, acting on paired donors, with incorporation or reduction of molecular oxygen"/>
    <property type="evidence" value="ECO:0007669"/>
    <property type="project" value="InterPro"/>
</dbReference>
<keyword evidence="6 13" id="KW-0479">Metal-binding</keyword>
<evidence type="ECO:0000256" key="12">
    <source>
        <dbReference type="ARBA" id="ARBA00023136"/>
    </source>
</evidence>
<dbReference type="CDD" id="cd11056">
    <property type="entry name" value="CYP6-like"/>
    <property type="match status" value="1"/>
</dbReference>
<dbReference type="EMBL" id="LBMM01008321">
    <property type="protein sequence ID" value="KMQ88979.1"/>
    <property type="molecule type" value="Genomic_DNA"/>
</dbReference>
<evidence type="ECO:0000256" key="7">
    <source>
        <dbReference type="ARBA" id="ARBA00022824"/>
    </source>
</evidence>
<dbReference type="FunFam" id="1.10.630.10:FF:000042">
    <property type="entry name" value="Cytochrome P450"/>
    <property type="match status" value="1"/>
</dbReference>
<dbReference type="PaxDb" id="67767-A0A0J7KFB9"/>
<dbReference type="OrthoDB" id="2789670at2759"/>
<keyword evidence="9 14" id="KW-0560">Oxidoreductase</keyword>
<keyword evidence="10 13" id="KW-0408">Iron</keyword>
<evidence type="ECO:0000256" key="11">
    <source>
        <dbReference type="ARBA" id="ARBA00023033"/>
    </source>
</evidence>
<keyword evidence="7" id="KW-0256">Endoplasmic reticulum</keyword>
<evidence type="ECO:0000256" key="1">
    <source>
        <dbReference type="ARBA" id="ARBA00001971"/>
    </source>
</evidence>
<dbReference type="InterPro" id="IPR036396">
    <property type="entry name" value="Cyt_P450_sf"/>
</dbReference>
<dbReference type="GO" id="GO:0020037">
    <property type="term" value="F:heme binding"/>
    <property type="evidence" value="ECO:0007669"/>
    <property type="project" value="InterPro"/>
</dbReference>
<dbReference type="PRINTS" id="PR00385">
    <property type="entry name" value="P450"/>
</dbReference>
<keyword evidence="17" id="KW-1185">Reference proteome</keyword>
<dbReference type="Pfam" id="PF00067">
    <property type="entry name" value="p450"/>
    <property type="match status" value="1"/>
</dbReference>
<evidence type="ECO:0000256" key="4">
    <source>
        <dbReference type="ARBA" id="ARBA00010617"/>
    </source>
</evidence>
<keyword evidence="12" id="KW-0472">Membrane</keyword>
<dbReference type="GO" id="GO:0004497">
    <property type="term" value="F:monooxygenase activity"/>
    <property type="evidence" value="ECO:0007669"/>
    <property type="project" value="UniProtKB-KW"/>
</dbReference>
<feature type="binding site" description="axial binding residue" evidence="13">
    <location>
        <position position="445"/>
    </location>
    <ligand>
        <name>heme</name>
        <dbReference type="ChEBI" id="CHEBI:30413"/>
    </ligand>
    <ligandPart>
        <name>Fe</name>
        <dbReference type="ChEBI" id="CHEBI:18248"/>
    </ligandPart>
</feature>
<sequence length="518" mass="59575">MMELSTLLLTILTAGMCLYYFVLSKVSHFEKLKVPHLRPIPFLGNMAPYIFQRISLAELICRVYNLFPEAKYVGFYDVTRPVYLIRDPELIATIAIKNFDNFCDHRNFVNDNEPMASKNLFGLRGDHWREMRKLLSPAFTSSKMKMMFGLICECADNCTNFLVTQSGKIGKTYNMKETLCRYTNDVVATCAFGISVDSFKNPNNEFFLLGRDSFTFDGRLSIIFFIHSHFPLLTKLLKLRMFSPKMERFFKDIVSSSVKVRDEQGIVRPDLIQLMMETRNKDQGPAFDIDEMTAQAFIFFFGGFDSVSTAMCFLVHEVATKPDVKNKLREEIDHVLRQTNGKPTYEAINNGMKYLDAVVNESLRLYPVAGFLDRLCVKEFDLPPATSDGESITLKPGDAVWFSSYALHRDPKYYSQPNKFDPDRFLNDEVDNSVYIPFGLGPRICLGNRFALLQMKIMLFYLLWRCDPEPDAKTRDPITLDKRSFVTMAEGGFWLKLRARKSKDPVAQCLSNGIENRD</sequence>
<comment type="subcellular location">
    <subcellularLocation>
        <location evidence="3">Endoplasmic reticulum membrane</location>
        <topology evidence="3">Peripheral membrane protein</topology>
    </subcellularLocation>
    <subcellularLocation>
        <location evidence="2">Microsome membrane</location>
        <topology evidence="2">Peripheral membrane protein</topology>
    </subcellularLocation>
</comment>
<dbReference type="Gene3D" id="1.10.630.10">
    <property type="entry name" value="Cytochrome P450"/>
    <property type="match status" value="1"/>
</dbReference>
<evidence type="ECO:0000256" key="9">
    <source>
        <dbReference type="ARBA" id="ARBA00023002"/>
    </source>
</evidence>